<keyword evidence="1" id="KW-1133">Transmembrane helix</keyword>
<evidence type="ECO:0000256" key="1">
    <source>
        <dbReference type="SAM" id="Phobius"/>
    </source>
</evidence>
<dbReference type="Pfam" id="PF07843">
    <property type="entry name" value="DUF1634"/>
    <property type="match status" value="1"/>
</dbReference>
<dbReference type="Proteomes" id="UP000198711">
    <property type="component" value="Unassembled WGS sequence"/>
</dbReference>
<keyword evidence="3" id="KW-1185">Reference proteome</keyword>
<keyword evidence="1" id="KW-0812">Transmembrane</keyword>
<dbReference type="RefSeq" id="WP_092723697.1">
    <property type="nucleotide sequence ID" value="NZ_FNNO01000007.1"/>
</dbReference>
<evidence type="ECO:0000313" key="3">
    <source>
        <dbReference type="Proteomes" id="UP000198711"/>
    </source>
</evidence>
<dbReference type="EMBL" id="FNNO01000007">
    <property type="protein sequence ID" value="SDW91954.1"/>
    <property type="molecule type" value="Genomic_DNA"/>
</dbReference>
<comment type="caution">
    <text evidence="2">The sequence shown here is derived from an EMBL/GenBank/DDBJ whole genome shotgun (WGS) entry which is preliminary data.</text>
</comment>
<protein>
    <submittedName>
        <fullName evidence="2">Uncharacterized membrane protein</fullName>
    </submittedName>
</protein>
<sequence>MNWFSSQYWQQRDMERMIGKWLRAGVFLSATVALLGGILYLQQVHEIPDYKTFHGAAAQFRHLPGILHGVAAFDGTSIIQLAVVLLIATPILRIAFSVLAFAIEKDKRYVIISLIVLCIILFGMFSGLGG</sequence>
<feature type="transmembrane region" description="Helical" evidence="1">
    <location>
        <begin position="78"/>
        <end position="102"/>
    </location>
</feature>
<proteinExistence type="predicted"/>
<evidence type="ECO:0000313" key="2">
    <source>
        <dbReference type="EMBL" id="SDW91954.1"/>
    </source>
</evidence>
<accession>A0A8X8LEC5</accession>
<gene>
    <name evidence="2" type="ORF">SAMN05444410_10743</name>
</gene>
<keyword evidence="1" id="KW-0472">Membrane</keyword>
<organism evidence="2 3">
    <name type="scientific">Hydrobacter penzbergensis</name>
    <dbReference type="NCBI Taxonomy" id="1235997"/>
    <lineage>
        <taxon>Bacteria</taxon>
        <taxon>Pseudomonadati</taxon>
        <taxon>Bacteroidota</taxon>
        <taxon>Chitinophagia</taxon>
        <taxon>Chitinophagales</taxon>
        <taxon>Chitinophagaceae</taxon>
        <taxon>Hydrobacter</taxon>
    </lineage>
</organism>
<dbReference type="AlphaFoldDB" id="A0A8X8LEC5"/>
<feature type="transmembrane region" description="Helical" evidence="1">
    <location>
        <begin position="21"/>
        <end position="41"/>
    </location>
</feature>
<feature type="transmembrane region" description="Helical" evidence="1">
    <location>
        <begin position="109"/>
        <end position="128"/>
    </location>
</feature>
<dbReference type="InterPro" id="IPR012861">
    <property type="entry name" value="DUF1634"/>
</dbReference>
<name>A0A8X8LEC5_9BACT</name>
<reference evidence="2 3" key="1">
    <citation type="submission" date="2016-10" db="EMBL/GenBank/DDBJ databases">
        <authorList>
            <person name="Varghese N."/>
            <person name="Submissions S."/>
        </authorList>
    </citation>
    <scope>NUCLEOTIDE SEQUENCE [LARGE SCALE GENOMIC DNA]</scope>
    <source>
        <strain evidence="2 3">DSM 25353</strain>
    </source>
</reference>